<evidence type="ECO:0000259" key="12">
    <source>
        <dbReference type="SMART" id="SM00831"/>
    </source>
</evidence>
<dbReference type="Pfam" id="PF13246">
    <property type="entry name" value="Cation_ATPase"/>
    <property type="match status" value="1"/>
</dbReference>
<evidence type="ECO:0000256" key="9">
    <source>
        <dbReference type="ARBA" id="ARBA00022989"/>
    </source>
</evidence>
<dbReference type="PRINTS" id="PR00120">
    <property type="entry name" value="HATPASE"/>
</dbReference>
<feature type="transmembrane region" description="Helical" evidence="11">
    <location>
        <begin position="703"/>
        <end position="724"/>
    </location>
</feature>
<keyword evidence="9 11" id="KW-1133">Transmembrane helix</keyword>
<evidence type="ECO:0000256" key="4">
    <source>
        <dbReference type="ARBA" id="ARBA00022692"/>
    </source>
</evidence>
<sequence length="910" mass="99139">MKDLPKDLWHHLAEEDVFETLKSDHHEGLSDQEVQERLRLFGENSITAQKPISPIKRFLLQFHNPLIYILLVATAVTFFLEEYIDSAVIFAVVLINAIIGYMQEAKAEDAINSLKKMMSASATVIRGGKKISVPATQLVPGDIVLLASGDKVPADMRLFKNRDLQIDESALTGESVAVQKERASLDKDTVLGDRVNMAFAGTLVTYGSGMGVVSGTGDDTETGKIADMISQAVSLDTPLTQKIHAFSKILLYVILTLAVITFIVGLFHGQHWVETFMAAVALAVAAIPEGLPAVVTITLAIGVRRMAIRNAIVRKLPAVETLGSTTIICSDKTGTLTENQMTVQKVFAGDQEFDLDGSGYQPDGEIKTTDGETLKDLEEGLRLCLLAGTISNDSELKQDGGLWQVQGDPTEGALIASAVKAGLQQSEQMDKYPRMDIIPFESDRQYMATLHEFDDQNNVIFLKGSLERTLIRCKDALDAQGNSLALDRDKITATAERFAAMGLRVLCIAMQKVPKDEQTFDRFQSQEAAEQLTFIGLQAMIDPPRKEAISAVATCQKAGIAVKMITGDHALTARAIAQQIGITNPDPDADEHRVLTGRELAEMSDHELLKEVEKVAVFARVAPEQKLKLVTALQAKKHVVAMTGDGVNDAPALKKADIGVAMGIAGTEVSKEAADMVLTDDNFATIEGAVEEGRNVFDNLVKFITWILPTNLGQGMVIMLAVLLGATLPVLPVQALWLNMTTAVLLGLMLAFEPKEPGIMKRMPREPDSPILNAEMLGRIVSVSTLLLIGAFGLFQWALAQGESEEVARTLAVTLFVVVQSVFLFNCRSLTVSLFQTPAFSNPWIWAGIGAMLLAQLAFIYTPVMNLLFQSAPLELTHWIMMLAYGALVLVLVEIEKGIWRARKAKAMKK</sequence>
<dbReference type="InterPro" id="IPR023299">
    <property type="entry name" value="ATPase_P-typ_cyto_dom_N"/>
</dbReference>
<keyword evidence="8" id="KW-1278">Translocase</keyword>
<protein>
    <submittedName>
        <fullName evidence="13">Ca2+-transporting ATPase</fullName>
    </submittedName>
</protein>
<dbReference type="Gene3D" id="3.40.50.1000">
    <property type="entry name" value="HAD superfamily/HAD-like"/>
    <property type="match status" value="1"/>
</dbReference>
<dbReference type="CDD" id="cd02080">
    <property type="entry name" value="P-type_ATPase_cation"/>
    <property type="match status" value="1"/>
</dbReference>
<feature type="domain" description="Cation-transporting P-type ATPase N-terminal" evidence="12">
    <location>
        <begin position="8"/>
        <end position="82"/>
    </location>
</feature>
<feature type="transmembrane region" description="Helical" evidence="11">
    <location>
        <begin position="58"/>
        <end position="80"/>
    </location>
</feature>
<dbReference type="SUPFAM" id="SSF56784">
    <property type="entry name" value="HAD-like"/>
    <property type="match status" value="1"/>
</dbReference>
<dbReference type="PRINTS" id="PR00119">
    <property type="entry name" value="CATATPASE"/>
</dbReference>
<dbReference type="PANTHER" id="PTHR43294">
    <property type="entry name" value="SODIUM/POTASSIUM-TRANSPORTING ATPASE SUBUNIT ALPHA"/>
    <property type="match status" value="1"/>
</dbReference>
<dbReference type="GO" id="GO:0030007">
    <property type="term" value="P:intracellular potassium ion homeostasis"/>
    <property type="evidence" value="ECO:0007669"/>
    <property type="project" value="TreeGrafter"/>
</dbReference>
<feature type="transmembrane region" description="Helical" evidence="11">
    <location>
        <begin position="249"/>
        <end position="269"/>
    </location>
</feature>
<dbReference type="InterPro" id="IPR044492">
    <property type="entry name" value="P_typ_ATPase_HD_dom"/>
</dbReference>
<dbReference type="EMBL" id="FOLH01000004">
    <property type="protein sequence ID" value="SFC32902.1"/>
    <property type="molecule type" value="Genomic_DNA"/>
</dbReference>
<keyword evidence="10 11" id="KW-0472">Membrane</keyword>
<keyword evidence="3" id="KW-0597">Phosphoprotein</keyword>
<dbReference type="GO" id="GO:0012505">
    <property type="term" value="C:endomembrane system"/>
    <property type="evidence" value="ECO:0007669"/>
    <property type="project" value="UniProtKB-SubCell"/>
</dbReference>
<dbReference type="FunFam" id="3.40.50.1000:FF:000028">
    <property type="entry name" value="Calcium-transporting P-type ATPase, putative"/>
    <property type="match status" value="1"/>
</dbReference>
<dbReference type="Gene3D" id="3.40.1110.10">
    <property type="entry name" value="Calcium-transporting ATPase, cytoplasmic domain N"/>
    <property type="match status" value="1"/>
</dbReference>
<dbReference type="InterPro" id="IPR036412">
    <property type="entry name" value="HAD-like_sf"/>
</dbReference>
<feature type="transmembrane region" description="Helical" evidence="11">
    <location>
        <begin position="876"/>
        <end position="895"/>
    </location>
</feature>
<dbReference type="OrthoDB" id="9814270at2"/>
<comment type="similarity">
    <text evidence="2">Belongs to the cation transport ATPase (P-type) (TC 3.A.3) family. Type IIA subfamily.</text>
</comment>
<dbReference type="SUPFAM" id="SSF81660">
    <property type="entry name" value="Metal cation-transporting ATPase, ATP-binding domain N"/>
    <property type="match status" value="1"/>
</dbReference>
<dbReference type="STRING" id="1122252.SAMN05660443_2293"/>
<keyword evidence="5" id="KW-0547">Nucleotide-binding</keyword>
<dbReference type="SUPFAM" id="SSF81665">
    <property type="entry name" value="Calcium ATPase, transmembrane domain M"/>
    <property type="match status" value="1"/>
</dbReference>
<comment type="subcellular location">
    <subcellularLocation>
        <location evidence="1">Endomembrane system</location>
        <topology evidence="1">Multi-pass membrane protein</topology>
    </subcellularLocation>
</comment>
<evidence type="ECO:0000256" key="11">
    <source>
        <dbReference type="SAM" id="Phobius"/>
    </source>
</evidence>
<evidence type="ECO:0000256" key="3">
    <source>
        <dbReference type="ARBA" id="ARBA00022553"/>
    </source>
</evidence>
<proteinExistence type="inferred from homology"/>
<dbReference type="GO" id="GO:0005524">
    <property type="term" value="F:ATP binding"/>
    <property type="evidence" value="ECO:0007669"/>
    <property type="project" value="UniProtKB-KW"/>
</dbReference>
<feature type="transmembrane region" description="Helical" evidence="11">
    <location>
        <begin position="86"/>
        <end position="102"/>
    </location>
</feature>
<dbReference type="InterPro" id="IPR004014">
    <property type="entry name" value="ATPase_P-typ_cation-transptr_N"/>
</dbReference>
<dbReference type="InterPro" id="IPR023298">
    <property type="entry name" value="ATPase_P-typ_TM_dom_sf"/>
</dbReference>
<dbReference type="Pfam" id="PF00689">
    <property type="entry name" value="Cation_ATPase_C"/>
    <property type="match status" value="1"/>
</dbReference>
<dbReference type="Pfam" id="PF00122">
    <property type="entry name" value="E1-E2_ATPase"/>
    <property type="match status" value="1"/>
</dbReference>
<evidence type="ECO:0000256" key="2">
    <source>
        <dbReference type="ARBA" id="ARBA00005675"/>
    </source>
</evidence>
<accession>A0A1I1IAS6</accession>
<evidence type="ECO:0000256" key="7">
    <source>
        <dbReference type="ARBA" id="ARBA00022842"/>
    </source>
</evidence>
<dbReference type="GO" id="GO:0036376">
    <property type="term" value="P:sodium ion export across plasma membrane"/>
    <property type="evidence" value="ECO:0007669"/>
    <property type="project" value="TreeGrafter"/>
</dbReference>
<dbReference type="Pfam" id="PF00690">
    <property type="entry name" value="Cation_ATPase_N"/>
    <property type="match status" value="1"/>
</dbReference>
<keyword evidence="14" id="KW-1185">Reference proteome</keyword>
<dbReference type="Proteomes" id="UP000199058">
    <property type="component" value="Unassembled WGS sequence"/>
</dbReference>
<feature type="transmembrane region" description="Helical" evidence="11">
    <location>
        <begin position="776"/>
        <end position="799"/>
    </location>
</feature>
<dbReference type="SFLD" id="SFLDS00003">
    <property type="entry name" value="Haloacid_Dehalogenase"/>
    <property type="match status" value="1"/>
</dbReference>
<dbReference type="GO" id="GO:1990573">
    <property type="term" value="P:potassium ion import across plasma membrane"/>
    <property type="evidence" value="ECO:0007669"/>
    <property type="project" value="TreeGrafter"/>
</dbReference>
<evidence type="ECO:0000313" key="14">
    <source>
        <dbReference type="Proteomes" id="UP000199058"/>
    </source>
</evidence>
<dbReference type="SUPFAM" id="SSF81653">
    <property type="entry name" value="Calcium ATPase, transduction domain A"/>
    <property type="match status" value="1"/>
</dbReference>
<dbReference type="InterPro" id="IPR018303">
    <property type="entry name" value="ATPase_P-typ_P_site"/>
</dbReference>
<evidence type="ECO:0000256" key="5">
    <source>
        <dbReference type="ARBA" id="ARBA00022741"/>
    </source>
</evidence>
<dbReference type="Gene3D" id="1.20.1110.10">
    <property type="entry name" value="Calcium-transporting ATPase, transmembrane domain"/>
    <property type="match status" value="1"/>
</dbReference>
<dbReference type="InterPro" id="IPR008250">
    <property type="entry name" value="ATPase_P-typ_transduc_dom_A_sf"/>
</dbReference>
<evidence type="ECO:0000313" key="13">
    <source>
        <dbReference type="EMBL" id="SFC32902.1"/>
    </source>
</evidence>
<dbReference type="GO" id="GO:0006883">
    <property type="term" value="P:intracellular sodium ion homeostasis"/>
    <property type="evidence" value="ECO:0007669"/>
    <property type="project" value="TreeGrafter"/>
</dbReference>
<dbReference type="Pfam" id="PF08282">
    <property type="entry name" value="Hydrolase_3"/>
    <property type="match status" value="1"/>
</dbReference>
<keyword evidence="7" id="KW-0460">Magnesium</keyword>
<feature type="transmembrane region" description="Helical" evidence="11">
    <location>
        <begin position="275"/>
        <end position="301"/>
    </location>
</feature>
<dbReference type="InterPro" id="IPR001757">
    <property type="entry name" value="P_typ_ATPase"/>
</dbReference>
<dbReference type="GO" id="GO:0016887">
    <property type="term" value="F:ATP hydrolysis activity"/>
    <property type="evidence" value="ECO:0007669"/>
    <property type="project" value="InterPro"/>
</dbReference>
<dbReference type="GO" id="GO:0005391">
    <property type="term" value="F:P-type sodium:potassium-exchanging transporter activity"/>
    <property type="evidence" value="ECO:0007669"/>
    <property type="project" value="TreeGrafter"/>
</dbReference>
<organism evidence="13 14">
    <name type="scientific">Marinospirillum celere</name>
    <dbReference type="NCBI Taxonomy" id="1122252"/>
    <lineage>
        <taxon>Bacteria</taxon>
        <taxon>Pseudomonadati</taxon>
        <taxon>Pseudomonadota</taxon>
        <taxon>Gammaproteobacteria</taxon>
        <taxon>Oceanospirillales</taxon>
        <taxon>Oceanospirillaceae</taxon>
        <taxon>Marinospirillum</taxon>
    </lineage>
</organism>
<feature type="transmembrane region" description="Helical" evidence="11">
    <location>
        <begin position="736"/>
        <end position="755"/>
    </location>
</feature>
<dbReference type="RefSeq" id="WP_091963638.1">
    <property type="nucleotide sequence ID" value="NZ_FOLH01000004.1"/>
</dbReference>
<dbReference type="FunFam" id="2.70.150.10:FF:000160">
    <property type="entry name" value="Sarcoplasmic/endoplasmic reticulum calcium ATPase 1"/>
    <property type="match status" value="1"/>
</dbReference>
<dbReference type="SFLD" id="SFLDG00002">
    <property type="entry name" value="C1.7:_P-type_atpase_like"/>
    <property type="match status" value="1"/>
</dbReference>
<dbReference type="InterPro" id="IPR023214">
    <property type="entry name" value="HAD_sf"/>
</dbReference>
<evidence type="ECO:0000256" key="1">
    <source>
        <dbReference type="ARBA" id="ARBA00004127"/>
    </source>
</evidence>
<evidence type="ECO:0000256" key="10">
    <source>
        <dbReference type="ARBA" id="ARBA00023136"/>
    </source>
</evidence>
<feature type="transmembrane region" description="Helical" evidence="11">
    <location>
        <begin position="811"/>
        <end position="831"/>
    </location>
</feature>
<gene>
    <name evidence="13" type="ORF">SAMN05660443_2293</name>
</gene>
<feature type="transmembrane region" description="Helical" evidence="11">
    <location>
        <begin position="843"/>
        <end position="864"/>
    </location>
</feature>
<dbReference type="InterPro" id="IPR059000">
    <property type="entry name" value="ATPase_P-type_domA"/>
</dbReference>
<reference evidence="13 14" key="1">
    <citation type="submission" date="2016-10" db="EMBL/GenBank/DDBJ databases">
        <authorList>
            <person name="de Groot N.N."/>
        </authorList>
    </citation>
    <scope>NUCLEOTIDE SEQUENCE [LARGE SCALE GENOMIC DNA]</scope>
    <source>
        <strain evidence="13 14">DSM 18438</strain>
    </source>
</reference>
<dbReference type="InterPro" id="IPR006068">
    <property type="entry name" value="ATPase_P-typ_cation-transptr_C"/>
</dbReference>
<name>A0A1I1IAS6_9GAMM</name>
<dbReference type="GO" id="GO:0005886">
    <property type="term" value="C:plasma membrane"/>
    <property type="evidence" value="ECO:0007669"/>
    <property type="project" value="TreeGrafter"/>
</dbReference>
<dbReference type="PROSITE" id="PS00154">
    <property type="entry name" value="ATPASE_E1_E2"/>
    <property type="match status" value="1"/>
</dbReference>
<keyword evidence="6" id="KW-0067">ATP-binding</keyword>
<dbReference type="InterPro" id="IPR050510">
    <property type="entry name" value="Cation_transp_ATPase_P-type"/>
</dbReference>
<dbReference type="GO" id="GO:1902600">
    <property type="term" value="P:proton transmembrane transport"/>
    <property type="evidence" value="ECO:0007669"/>
    <property type="project" value="TreeGrafter"/>
</dbReference>
<dbReference type="PANTHER" id="PTHR43294:SF20">
    <property type="entry name" value="P-TYPE ATPASE"/>
    <property type="match status" value="1"/>
</dbReference>
<dbReference type="SMART" id="SM00831">
    <property type="entry name" value="Cation_ATPase_N"/>
    <property type="match status" value="1"/>
</dbReference>
<dbReference type="AlphaFoldDB" id="A0A1I1IAS6"/>
<evidence type="ECO:0000256" key="8">
    <source>
        <dbReference type="ARBA" id="ARBA00022967"/>
    </source>
</evidence>
<evidence type="ECO:0000256" key="6">
    <source>
        <dbReference type="ARBA" id="ARBA00022840"/>
    </source>
</evidence>
<dbReference type="Gene3D" id="2.70.150.10">
    <property type="entry name" value="Calcium-transporting ATPase, cytoplasmic transduction domain A"/>
    <property type="match status" value="1"/>
</dbReference>
<dbReference type="NCBIfam" id="TIGR01494">
    <property type="entry name" value="ATPase_P-type"/>
    <property type="match status" value="2"/>
</dbReference>
<dbReference type="SFLD" id="SFLDF00027">
    <property type="entry name" value="p-type_atpase"/>
    <property type="match status" value="1"/>
</dbReference>
<keyword evidence="4 11" id="KW-0812">Transmembrane</keyword>